<keyword evidence="8" id="KW-1185">Reference proteome</keyword>
<evidence type="ECO:0000256" key="2">
    <source>
        <dbReference type="ARBA" id="ARBA00022771"/>
    </source>
</evidence>
<organism evidence="7 8">
    <name type="scientific">Astathelohania contejeani</name>
    <dbReference type="NCBI Taxonomy" id="164912"/>
    <lineage>
        <taxon>Eukaryota</taxon>
        <taxon>Fungi</taxon>
        <taxon>Fungi incertae sedis</taxon>
        <taxon>Microsporidia</taxon>
        <taxon>Astathelohaniidae</taxon>
        <taxon>Astathelohania</taxon>
    </lineage>
</organism>
<dbReference type="Pfam" id="PF13639">
    <property type="entry name" value="zf-RING_2"/>
    <property type="match status" value="1"/>
</dbReference>
<protein>
    <recommendedName>
        <fullName evidence="6">RING-type domain-containing protein</fullName>
    </recommendedName>
</protein>
<accession>A0ABQ7I1L8</accession>
<keyword evidence="2 4" id="KW-0863">Zinc-finger</keyword>
<evidence type="ECO:0000313" key="7">
    <source>
        <dbReference type="EMBL" id="KAF7684329.1"/>
    </source>
</evidence>
<dbReference type="InterPro" id="IPR013083">
    <property type="entry name" value="Znf_RING/FYVE/PHD"/>
</dbReference>
<dbReference type="Proteomes" id="UP001516464">
    <property type="component" value="Unassembled WGS sequence"/>
</dbReference>
<proteinExistence type="predicted"/>
<evidence type="ECO:0000259" key="6">
    <source>
        <dbReference type="PROSITE" id="PS50089"/>
    </source>
</evidence>
<dbReference type="Gene3D" id="3.30.40.10">
    <property type="entry name" value="Zinc/RING finger domain, C3HC4 (zinc finger)"/>
    <property type="match status" value="1"/>
</dbReference>
<dbReference type="PANTHER" id="PTHR45931">
    <property type="entry name" value="SI:CH211-59O9.10"/>
    <property type="match status" value="1"/>
</dbReference>
<keyword evidence="5" id="KW-0812">Transmembrane</keyword>
<keyword evidence="1" id="KW-0479">Metal-binding</keyword>
<sequence length="292" mass="34265">MNKNNIFIGVFKLLGYYWYRLMNKHDILIVSDNKIISNPDVITYGGLPSVFESTMIEVDRKSEDYLNMYDIRIKGVHKIKGNIDFQTPKIVFFKISHQDMVSPLEIIREVLIVYNPKALVLVMDEQIPNGKRNFLRDNVWDLKECLSSFIIGIIDDTEYHKIKDVFSNTSIRMYVREYVDRTTIFATLIISSVFIFMSFFILDLILKIIVSKDPLITHNELRSLAVMDYKKLGDLGIFKSCLICMENFNPSDKCRILHCNHYFHRNCVDSWLKKNSSRCPYCRRMAKNVNNP</sequence>
<evidence type="ECO:0000256" key="4">
    <source>
        <dbReference type="PROSITE-ProRule" id="PRU00175"/>
    </source>
</evidence>
<dbReference type="InterPro" id="IPR051834">
    <property type="entry name" value="RING_finger_E3_ligase"/>
</dbReference>
<feature type="transmembrane region" description="Helical" evidence="5">
    <location>
        <begin position="184"/>
        <end position="206"/>
    </location>
</feature>
<keyword evidence="5" id="KW-1133">Transmembrane helix</keyword>
<dbReference type="CDD" id="cd16448">
    <property type="entry name" value="RING-H2"/>
    <property type="match status" value="1"/>
</dbReference>
<dbReference type="PROSITE" id="PS50089">
    <property type="entry name" value="ZF_RING_2"/>
    <property type="match status" value="1"/>
</dbReference>
<name>A0ABQ7I1L8_9MICR</name>
<dbReference type="PANTHER" id="PTHR45931:SF3">
    <property type="entry name" value="RING ZINC FINGER-CONTAINING PROTEIN"/>
    <property type="match status" value="1"/>
</dbReference>
<gene>
    <name evidence="7" type="ORF">TCON_0482</name>
</gene>
<evidence type="ECO:0000313" key="8">
    <source>
        <dbReference type="Proteomes" id="UP001516464"/>
    </source>
</evidence>
<evidence type="ECO:0000256" key="1">
    <source>
        <dbReference type="ARBA" id="ARBA00022723"/>
    </source>
</evidence>
<dbReference type="InterPro" id="IPR001841">
    <property type="entry name" value="Znf_RING"/>
</dbReference>
<comment type="caution">
    <text evidence="7">The sequence shown here is derived from an EMBL/GenBank/DDBJ whole genome shotgun (WGS) entry which is preliminary data.</text>
</comment>
<keyword evidence="3" id="KW-0862">Zinc</keyword>
<evidence type="ECO:0000256" key="3">
    <source>
        <dbReference type="ARBA" id="ARBA00022833"/>
    </source>
</evidence>
<dbReference type="SMART" id="SM00184">
    <property type="entry name" value="RING"/>
    <property type="match status" value="1"/>
</dbReference>
<dbReference type="SUPFAM" id="SSF57850">
    <property type="entry name" value="RING/U-box"/>
    <property type="match status" value="1"/>
</dbReference>
<dbReference type="EMBL" id="SBIQ01000018">
    <property type="protein sequence ID" value="KAF7684329.1"/>
    <property type="molecule type" value="Genomic_DNA"/>
</dbReference>
<feature type="domain" description="RING-type" evidence="6">
    <location>
        <begin position="241"/>
        <end position="283"/>
    </location>
</feature>
<evidence type="ECO:0000256" key="5">
    <source>
        <dbReference type="SAM" id="Phobius"/>
    </source>
</evidence>
<keyword evidence="5" id="KW-0472">Membrane</keyword>
<reference evidence="7 8" key="1">
    <citation type="submission" date="2019-01" db="EMBL/GenBank/DDBJ databases">
        <title>Genomes sequencing and comparative genomics of infectious freshwater microsporidia, Cucumispora dikerogammari and Thelohania contejeani.</title>
        <authorList>
            <person name="Cormier A."/>
            <person name="Giraud I."/>
            <person name="Wattier R."/>
            <person name="Teixeira M."/>
            <person name="Grandjean F."/>
            <person name="Rigaud T."/>
            <person name="Cordaux R."/>
        </authorList>
    </citation>
    <scope>NUCLEOTIDE SEQUENCE [LARGE SCALE GENOMIC DNA]</scope>
    <source>
        <strain evidence="7">T1</strain>
        <tissue evidence="7">Spores</tissue>
    </source>
</reference>